<dbReference type="STRING" id="1802532.A2210_02380"/>
<dbReference type="PANTHER" id="PTHR30269:SF37">
    <property type="entry name" value="MEMBRANE TRANSPORTER PROTEIN"/>
    <property type="match status" value="1"/>
</dbReference>
<reference evidence="9 10" key="1">
    <citation type="journal article" date="2016" name="Nat. Commun.">
        <title>Thousands of microbial genomes shed light on interconnected biogeochemical processes in an aquifer system.</title>
        <authorList>
            <person name="Anantharaman K."/>
            <person name="Brown C.T."/>
            <person name="Hug L.A."/>
            <person name="Sharon I."/>
            <person name="Castelle C.J."/>
            <person name="Probst A.J."/>
            <person name="Thomas B.C."/>
            <person name="Singh A."/>
            <person name="Wilkins M.J."/>
            <person name="Karaoz U."/>
            <person name="Brodie E.L."/>
            <person name="Williams K.H."/>
            <person name="Hubbard S.S."/>
            <person name="Banfield J.F."/>
        </authorList>
    </citation>
    <scope>NUCLEOTIDE SEQUENCE [LARGE SCALE GENOMIC DNA]</scope>
</reference>
<evidence type="ECO:0000256" key="3">
    <source>
        <dbReference type="ARBA" id="ARBA00022448"/>
    </source>
</evidence>
<dbReference type="InterPro" id="IPR002781">
    <property type="entry name" value="TM_pro_TauE-like"/>
</dbReference>
<sequence length="240" mass="26063">MEILWITLLTIIASAVGTITGFGISTVMVPIVLFFYPLPETLLLVGIIHWFGDLWKMFLFKHGINWKILFFFGIPGILTGIVGAYLVFKLPESLLSQIVGGLLIAYVIFLMLRPKFKLRPSATVATLGGAGSGFLGGISGVGGGALRAVVLTAFNLPKAVYIFTSGLLGFVIDASRIGTYIFGGTKIPTYLIWGFLVFIPASFIGAKIGKVVADKIPEKKFRFVIAIFLFLVGVKFLFFP</sequence>
<keyword evidence="5 8" id="KW-0812">Transmembrane</keyword>
<feature type="transmembrane region" description="Helical" evidence="8">
    <location>
        <begin position="190"/>
        <end position="209"/>
    </location>
</feature>
<dbReference type="Proteomes" id="UP000177855">
    <property type="component" value="Unassembled WGS sequence"/>
</dbReference>
<protein>
    <recommendedName>
        <fullName evidence="8">Probable membrane transporter protein</fullName>
    </recommendedName>
</protein>
<organism evidence="9 10">
    <name type="scientific">Candidatus Woesebacteria bacterium RIFOXYA1_FULL_40_18</name>
    <dbReference type="NCBI Taxonomy" id="1802532"/>
    <lineage>
        <taxon>Bacteria</taxon>
        <taxon>Candidatus Woeseibacteriota</taxon>
    </lineage>
</organism>
<comment type="caution">
    <text evidence="9">The sequence shown here is derived from an EMBL/GenBank/DDBJ whole genome shotgun (WGS) entry which is preliminary data.</text>
</comment>
<comment type="similarity">
    <text evidence="2 8">Belongs to the 4-toluene sulfonate uptake permease (TSUP) (TC 2.A.102) family.</text>
</comment>
<feature type="transmembrane region" description="Helical" evidence="8">
    <location>
        <begin position="94"/>
        <end position="112"/>
    </location>
</feature>
<comment type="subcellular location">
    <subcellularLocation>
        <location evidence="1 8">Cell membrane</location>
        <topology evidence="1 8">Multi-pass membrane protein</topology>
    </subcellularLocation>
</comment>
<evidence type="ECO:0000256" key="7">
    <source>
        <dbReference type="ARBA" id="ARBA00023136"/>
    </source>
</evidence>
<proteinExistence type="inferred from homology"/>
<feature type="transmembrane region" description="Helical" evidence="8">
    <location>
        <begin position="64"/>
        <end position="88"/>
    </location>
</feature>
<dbReference type="PANTHER" id="PTHR30269">
    <property type="entry name" value="TRANSMEMBRANE PROTEIN YFCA"/>
    <property type="match status" value="1"/>
</dbReference>
<keyword evidence="4 8" id="KW-1003">Cell membrane</keyword>
<dbReference type="Pfam" id="PF01925">
    <property type="entry name" value="TauE"/>
    <property type="match status" value="1"/>
</dbReference>
<gene>
    <name evidence="9" type="ORF">A2210_02380</name>
</gene>
<evidence type="ECO:0000256" key="5">
    <source>
        <dbReference type="ARBA" id="ARBA00022692"/>
    </source>
</evidence>
<dbReference type="AlphaFoldDB" id="A0A1F8CHA8"/>
<evidence type="ECO:0000313" key="10">
    <source>
        <dbReference type="Proteomes" id="UP000177855"/>
    </source>
</evidence>
<evidence type="ECO:0000256" key="6">
    <source>
        <dbReference type="ARBA" id="ARBA00022989"/>
    </source>
</evidence>
<feature type="transmembrane region" description="Helical" evidence="8">
    <location>
        <begin position="27"/>
        <end position="52"/>
    </location>
</feature>
<evidence type="ECO:0000313" key="9">
    <source>
        <dbReference type="EMBL" id="OGM75753.1"/>
    </source>
</evidence>
<keyword evidence="7 8" id="KW-0472">Membrane</keyword>
<evidence type="ECO:0000256" key="2">
    <source>
        <dbReference type="ARBA" id="ARBA00009142"/>
    </source>
</evidence>
<name>A0A1F8CHA8_9BACT</name>
<feature type="transmembrane region" description="Helical" evidence="8">
    <location>
        <begin position="221"/>
        <end position="239"/>
    </location>
</feature>
<keyword evidence="6 8" id="KW-1133">Transmembrane helix</keyword>
<feature type="transmembrane region" description="Helical" evidence="8">
    <location>
        <begin position="124"/>
        <end position="154"/>
    </location>
</feature>
<evidence type="ECO:0000256" key="1">
    <source>
        <dbReference type="ARBA" id="ARBA00004651"/>
    </source>
</evidence>
<keyword evidence="3" id="KW-0813">Transport</keyword>
<evidence type="ECO:0000256" key="8">
    <source>
        <dbReference type="RuleBase" id="RU363041"/>
    </source>
</evidence>
<feature type="transmembrane region" description="Helical" evidence="8">
    <location>
        <begin position="160"/>
        <end position="183"/>
    </location>
</feature>
<dbReference type="GO" id="GO:0005886">
    <property type="term" value="C:plasma membrane"/>
    <property type="evidence" value="ECO:0007669"/>
    <property type="project" value="UniProtKB-SubCell"/>
</dbReference>
<evidence type="ECO:0000256" key="4">
    <source>
        <dbReference type="ARBA" id="ARBA00022475"/>
    </source>
</evidence>
<dbReference type="InterPro" id="IPR052017">
    <property type="entry name" value="TSUP"/>
</dbReference>
<accession>A0A1F8CHA8</accession>
<dbReference type="EMBL" id="MGHS01000048">
    <property type="protein sequence ID" value="OGM75753.1"/>
    <property type="molecule type" value="Genomic_DNA"/>
</dbReference>